<reference evidence="1" key="1">
    <citation type="submission" date="2014-08" db="EMBL/GenBank/DDBJ databases">
        <authorList>
            <person name="Senf B."/>
            <person name="Petzold A."/>
            <person name="Downie B.R."/>
            <person name="Koch P."/>
            <person name="Platzer M."/>
        </authorList>
    </citation>
    <scope>NUCLEOTIDE SEQUENCE [LARGE SCALE GENOMIC DNA]</scope>
    <source>
        <strain evidence="1">GRZ</strain>
    </source>
</reference>
<reference evidence="1" key="3">
    <citation type="submission" date="2025-09" db="UniProtKB">
        <authorList>
            <consortium name="Ensembl"/>
        </authorList>
    </citation>
    <scope>IDENTIFICATION</scope>
</reference>
<dbReference type="AlphaFoldDB" id="A0A8C6KPW0"/>
<keyword evidence="2" id="KW-1185">Reference proteome</keyword>
<dbReference type="PANTHER" id="PTHR28653">
    <property type="match status" value="1"/>
</dbReference>
<name>A0A8C6KPW0_NOTFU</name>
<reference evidence="1" key="2">
    <citation type="submission" date="2025-08" db="UniProtKB">
        <authorList>
            <consortium name="Ensembl"/>
        </authorList>
    </citation>
    <scope>IDENTIFICATION</scope>
</reference>
<organism evidence="1 2">
    <name type="scientific">Nothobranchius furzeri</name>
    <name type="common">Turquoise killifish</name>
    <dbReference type="NCBI Taxonomy" id="105023"/>
    <lineage>
        <taxon>Eukaryota</taxon>
        <taxon>Metazoa</taxon>
        <taxon>Chordata</taxon>
        <taxon>Craniata</taxon>
        <taxon>Vertebrata</taxon>
        <taxon>Euteleostomi</taxon>
        <taxon>Actinopterygii</taxon>
        <taxon>Neopterygii</taxon>
        <taxon>Teleostei</taxon>
        <taxon>Neoteleostei</taxon>
        <taxon>Acanthomorphata</taxon>
        <taxon>Ovalentaria</taxon>
        <taxon>Atherinomorphae</taxon>
        <taxon>Cyprinodontiformes</taxon>
        <taxon>Nothobranchiidae</taxon>
        <taxon>Nothobranchius</taxon>
    </lineage>
</organism>
<evidence type="ECO:0000313" key="2">
    <source>
        <dbReference type="Proteomes" id="UP000694548"/>
    </source>
</evidence>
<dbReference type="GeneTree" id="ENSGT00940000177903"/>
<dbReference type="PANTHER" id="PTHR28653:SF1">
    <property type="entry name" value="ATPASE SWSAP1"/>
    <property type="match status" value="1"/>
</dbReference>
<dbReference type="GO" id="GO:0003697">
    <property type="term" value="F:single-stranded DNA binding"/>
    <property type="evidence" value="ECO:0007669"/>
    <property type="project" value="TreeGrafter"/>
</dbReference>
<proteinExistence type="predicted"/>
<accession>A0A8C6KPW0</accession>
<dbReference type="Ensembl" id="ENSNFUT00015005990.1">
    <property type="protein sequence ID" value="ENSNFUP00015005678.1"/>
    <property type="gene ID" value="ENSNFUG00015002828.1"/>
</dbReference>
<dbReference type="GO" id="GO:0000724">
    <property type="term" value="P:double-strand break repair via homologous recombination"/>
    <property type="evidence" value="ECO:0007669"/>
    <property type="project" value="TreeGrafter"/>
</dbReference>
<evidence type="ECO:0008006" key="3">
    <source>
        <dbReference type="Google" id="ProtNLM"/>
    </source>
</evidence>
<protein>
    <recommendedName>
        <fullName evidence="3">SWIM-type zinc finger 7 associated protein 1</fullName>
    </recommendedName>
</protein>
<evidence type="ECO:0000313" key="1">
    <source>
        <dbReference type="Ensembl" id="ENSNFUP00015005678.1"/>
    </source>
</evidence>
<dbReference type="GO" id="GO:0097196">
    <property type="term" value="C:Shu complex"/>
    <property type="evidence" value="ECO:0007669"/>
    <property type="project" value="TreeGrafter"/>
</dbReference>
<dbReference type="Proteomes" id="UP000694548">
    <property type="component" value="Chromosome sgr03"/>
</dbReference>
<sequence>CSDSGEENSLLTGRNLQRILQVAGLHESPTPPALIIVDRLEDFLSGSAGSGHVGLHSAERLSAAHLSALLCDTSAFLTHVLQQQGSSSSPCCLIASFLSKEDSQKNLINIFTNFTLFIREVPASALAEAQGAAQDVNTRAVINTPMIRI</sequence>